<reference evidence="1 2" key="1">
    <citation type="submission" date="2024-09" db="EMBL/GenBank/DDBJ databases">
        <title>Chromosome-scale assembly of Riccia fluitans.</title>
        <authorList>
            <person name="Paukszto L."/>
            <person name="Sawicki J."/>
            <person name="Karawczyk K."/>
            <person name="Piernik-Szablinska J."/>
            <person name="Szczecinska M."/>
            <person name="Mazdziarz M."/>
        </authorList>
    </citation>
    <scope>NUCLEOTIDE SEQUENCE [LARGE SCALE GENOMIC DNA]</scope>
    <source>
        <strain evidence="1">Rf_01</strain>
        <tissue evidence="1">Aerial parts of the thallus</tissue>
    </source>
</reference>
<organism evidence="1 2">
    <name type="scientific">Riccia fluitans</name>
    <dbReference type="NCBI Taxonomy" id="41844"/>
    <lineage>
        <taxon>Eukaryota</taxon>
        <taxon>Viridiplantae</taxon>
        <taxon>Streptophyta</taxon>
        <taxon>Embryophyta</taxon>
        <taxon>Marchantiophyta</taxon>
        <taxon>Marchantiopsida</taxon>
        <taxon>Marchantiidae</taxon>
        <taxon>Marchantiales</taxon>
        <taxon>Ricciaceae</taxon>
        <taxon>Riccia</taxon>
    </lineage>
</organism>
<dbReference type="Proteomes" id="UP001605036">
    <property type="component" value="Unassembled WGS sequence"/>
</dbReference>
<comment type="caution">
    <text evidence="1">The sequence shown here is derived from an EMBL/GenBank/DDBJ whole genome shotgun (WGS) entry which is preliminary data.</text>
</comment>
<gene>
    <name evidence="1" type="ORF">R1flu_027128</name>
</gene>
<dbReference type="AlphaFoldDB" id="A0ABD1XHX4"/>
<proteinExistence type="predicted"/>
<evidence type="ECO:0000313" key="2">
    <source>
        <dbReference type="Proteomes" id="UP001605036"/>
    </source>
</evidence>
<evidence type="ECO:0000313" key="1">
    <source>
        <dbReference type="EMBL" id="KAL2608555.1"/>
    </source>
</evidence>
<name>A0ABD1XHX4_9MARC</name>
<sequence length="134" mass="14626">MWRFKPPLSLRDSYDPLLTSTVCLPIQFVVEEIREVEENRSLQRAVVFSAVCSVVFCAEFDRDGENAQSLRVDLDSCHNCSNSNITNSTGVHRLLFHRSINEASTASHDGKSDRSADVVQGVLSCGGGCSSGTS</sequence>
<keyword evidence="2" id="KW-1185">Reference proteome</keyword>
<accession>A0ABD1XHX4</accession>
<dbReference type="EMBL" id="JBHFFA010000008">
    <property type="protein sequence ID" value="KAL2608555.1"/>
    <property type="molecule type" value="Genomic_DNA"/>
</dbReference>
<protein>
    <submittedName>
        <fullName evidence="1">Uncharacterized protein</fullName>
    </submittedName>
</protein>